<dbReference type="Proteomes" id="UP000279259">
    <property type="component" value="Unassembled WGS sequence"/>
</dbReference>
<evidence type="ECO:0000313" key="2">
    <source>
        <dbReference type="EMBL" id="RSH82112.1"/>
    </source>
</evidence>
<organism evidence="2 3">
    <name type="scientific">Saitozyma podzolica</name>
    <dbReference type="NCBI Taxonomy" id="1890683"/>
    <lineage>
        <taxon>Eukaryota</taxon>
        <taxon>Fungi</taxon>
        <taxon>Dikarya</taxon>
        <taxon>Basidiomycota</taxon>
        <taxon>Agaricomycotina</taxon>
        <taxon>Tremellomycetes</taxon>
        <taxon>Tremellales</taxon>
        <taxon>Trimorphomycetaceae</taxon>
        <taxon>Saitozyma</taxon>
    </lineage>
</organism>
<feature type="region of interest" description="Disordered" evidence="1">
    <location>
        <begin position="1"/>
        <end position="73"/>
    </location>
</feature>
<dbReference type="STRING" id="1890683.A0A427XT75"/>
<protein>
    <recommendedName>
        <fullName evidence="4">Capsular associated protein</fullName>
    </recommendedName>
</protein>
<accession>A0A427XT75</accession>
<feature type="region of interest" description="Disordered" evidence="1">
    <location>
        <begin position="85"/>
        <end position="112"/>
    </location>
</feature>
<gene>
    <name evidence="2" type="ORF">EHS25_006045</name>
</gene>
<dbReference type="OrthoDB" id="544608at2759"/>
<comment type="caution">
    <text evidence="2">The sequence shown here is derived from an EMBL/GenBank/DDBJ whole genome shotgun (WGS) entry which is preliminary data.</text>
</comment>
<dbReference type="EMBL" id="RSCD01000028">
    <property type="protein sequence ID" value="RSH82112.1"/>
    <property type="molecule type" value="Genomic_DNA"/>
</dbReference>
<dbReference type="AlphaFoldDB" id="A0A427XT75"/>
<name>A0A427XT75_9TREE</name>
<feature type="compositionally biased region" description="Gly residues" evidence="1">
    <location>
        <begin position="93"/>
        <end position="112"/>
    </location>
</feature>
<dbReference type="CDD" id="cd00229">
    <property type="entry name" value="SGNH_hydrolase"/>
    <property type="match status" value="1"/>
</dbReference>
<evidence type="ECO:0008006" key="4">
    <source>
        <dbReference type="Google" id="ProtNLM"/>
    </source>
</evidence>
<dbReference type="SUPFAM" id="SSF52266">
    <property type="entry name" value="SGNH hydrolase"/>
    <property type="match status" value="1"/>
</dbReference>
<sequence>MLRPRTTSSPTSTKSNPNSAVPSSSSSSSTSNLRNPHLHAHREDEPDTPMSHYANRVHGHASYPPSGSDMPAQMRAEEGDEYFEGDLEKDHPAGGGSGPGGGAGAGGAGGMRRSGKGLGGGLLARRTGGGLSLNLGGLGSLSMAQLTGKGKGKGTRLGLSQRAWLILGVIVGLLLFSKMLLSSPSESPHSHSHLLDTHLLVPRDYLNNSRSDPAPFEFCPVFGPGDPIVSRRGQLELLKSRLHSGTGARVQRVLQKAMSGAPVTMSVLGGSVSACIGAGDDPVGERCYPSKFFNWWNSVFPHPANELTNGATRKTDSAYYAYCNAHHMPDQTDLVILEFDAADPNDPEWLQHFELLVRSVLVRPEMPAVIILGHFSPQVQAQHGFAGPELLHNVVAHVKGVIYDQYLQTPDKARSAFYSDPTHASADGHDLIADVLISYIMSQICAGWSTLQGHAFDVPALGAEGDGTSGSPSLLGGVGLRKGMPGQDPGDGDSAGSSLGDRYYGLRVPSARLADRPHDVQKFREIDPYCVSASDLINPLPPSLFYGSGWHTYHPPKNAITEDRHYWYAEQPTARLRIPMKLGAGDVGIYFLQSPSDKPLGTVKCWVDDNFGGAKELHGTAEVEEVIATLVMIDRGVARGSHFVECQLQGEAGGSSPPFKILGIFTT</sequence>
<dbReference type="PANTHER" id="PTHR34407:SF1">
    <property type="entry name" value="SGNH HYDROLASE-TYPE ESTERASE DOMAIN-CONTAINING PROTEIN"/>
    <property type="match status" value="1"/>
</dbReference>
<feature type="compositionally biased region" description="Low complexity" evidence="1">
    <location>
        <begin position="1"/>
        <end position="35"/>
    </location>
</feature>
<keyword evidence="3" id="KW-1185">Reference proteome</keyword>
<evidence type="ECO:0000313" key="3">
    <source>
        <dbReference type="Proteomes" id="UP000279259"/>
    </source>
</evidence>
<dbReference type="PANTHER" id="PTHR34407">
    <property type="entry name" value="EXPRESSED PROTEIN"/>
    <property type="match status" value="1"/>
</dbReference>
<reference evidence="2 3" key="1">
    <citation type="submission" date="2018-11" db="EMBL/GenBank/DDBJ databases">
        <title>Genome sequence of Saitozyma podzolica DSM 27192.</title>
        <authorList>
            <person name="Aliyu H."/>
            <person name="Gorte O."/>
            <person name="Ochsenreither K."/>
        </authorList>
    </citation>
    <scope>NUCLEOTIDE SEQUENCE [LARGE SCALE GENOMIC DNA]</scope>
    <source>
        <strain evidence="2 3">DSM 27192</strain>
    </source>
</reference>
<evidence type="ECO:0000256" key="1">
    <source>
        <dbReference type="SAM" id="MobiDB-lite"/>
    </source>
</evidence>
<proteinExistence type="predicted"/>